<dbReference type="GO" id="GO:0030261">
    <property type="term" value="P:chromosome condensation"/>
    <property type="evidence" value="ECO:0007669"/>
    <property type="project" value="TreeGrafter"/>
</dbReference>
<keyword evidence="3" id="KW-0539">Nucleus</keyword>
<comment type="subcellular location">
    <subcellularLocation>
        <location evidence="1">Nucleus</location>
    </subcellularLocation>
</comment>
<feature type="compositionally biased region" description="Basic and acidic residues" evidence="4">
    <location>
        <begin position="478"/>
        <end position="493"/>
    </location>
</feature>
<feature type="compositionally biased region" description="Acidic residues" evidence="4">
    <location>
        <begin position="381"/>
        <end position="392"/>
    </location>
</feature>
<feature type="compositionally biased region" description="Basic and acidic residues" evidence="4">
    <location>
        <begin position="329"/>
        <end position="340"/>
    </location>
</feature>
<feature type="compositionally biased region" description="Basic residues" evidence="4">
    <location>
        <begin position="197"/>
        <end position="247"/>
    </location>
</feature>
<dbReference type="PANTHER" id="PTHR11467:SF109">
    <property type="entry name" value="H15 DOMAIN-CONTAINING PROTEIN"/>
    <property type="match status" value="1"/>
</dbReference>
<dbReference type="GO" id="GO:0045910">
    <property type="term" value="P:negative regulation of DNA recombination"/>
    <property type="evidence" value="ECO:0007669"/>
    <property type="project" value="TreeGrafter"/>
</dbReference>
<feature type="region of interest" description="Disordered" evidence="4">
    <location>
        <begin position="592"/>
        <end position="639"/>
    </location>
</feature>
<dbReference type="InterPro" id="IPR036388">
    <property type="entry name" value="WH-like_DNA-bd_sf"/>
</dbReference>
<feature type="region of interest" description="Disordered" evidence="4">
    <location>
        <begin position="669"/>
        <end position="699"/>
    </location>
</feature>
<dbReference type="AlphaFoldDB" id="A0A484KWN2"/>
<feature type="compositionally biased region" description="Polar residues" evidence="4">
    <location>
        <begin position="369"/>
        <end position="380"/>
    </location>
</feature>
<feature type="region of interest" description="Disordered" evidence="4">
    <location>
        <begin position="161"/>
        <end position="255"/>
    </location>
</feature>
<dbReference type="SMART" id="SM00526">
    <property type="entry name" value="H15"/>
    <property type="match status" value="1"/>
</dbReference>
<keyword evidence="2" id="KW-0238">DNA-binding</keyword>
<feature type="compositionally biased region" description="Basic and acidic residues" evidence="4">
    <location>
        <begin position="433"/>
        <end position="443"/>
    </location>
</feature>
<reference evidence="6 7" key="1">
    <citation type="submission" date="2018-04" db="EMBL/GenBank/DDBJ databases">
        <authorList>
            <person name="Vogel A."/>
        </authorList>
    </citation>
    <scope>NUCLEOTIDE SEQUENCE [LARGE SCALE GENOMIC DNA]</scope>
</reference>
<dbReference type="GO" id="GO:0005730">
    <property type="term" value="C:nucleolus"/>
    <property type="evidence" value="ECO:0007669"/>
    <property type="project" value="TreeGrafter"/>
</dbReference>
<dbReference type="GO" id="GO:0000786">
    <property type="term" value="C:nucleosome"/>
    <property type="evidence" value="ECO:0007669"/>
    <property type="project" value="InterPro"/>
</dbReference>
<evidence type="ECO:0000256" key="2">
    <source>
        <dbReference type="ARBA" id="ARBA00023125"/>
    </source>
</evidence>
<gene>
    <name evidence="6" type="ORF">CCAM_LOCUS8298</name>
</gene>
<dbReference type="PANTHER" id="PTHR11467">
    <property type="entry name" value="HISTONE H1"/>
    <property type="match status" value="1"/>
</dbReference>
<dbReference type="GO" id="GO:0006334">
    <property type="term" value="P:nucleosome assembly"/>
    <property type="evidence" value="ECO:0007669"/>
    <property type="project" value="InterPro"/>
</dbReference>
<dbReference type="SUPFAM" id="SSF46785">
    <property type="entry name" value="Winged helix' DNA-binding domain"/>
    <property type="match status" value="1"/>
</dbReference>
<dbReference type="Proteomes" id="UP000595140">
    <property type="component" value="Unassembled WGS sequence"/>
</dbReference>
<dbReference type="PROSITE" id="PS51504">
    <property type="entry name" value="H15"/>
    <property type="match status" value="1"/>
</dbReference>
<feature type="region of interest" description="Disordered" evidence="4">
    <location>
        <begin position="1"/>
        <end position="41"/>
    </location>
</feature>
<feature type="compositionally biased region" description="Basic and acidic residues" evidence="4">
    <location>
        <begin position="596"/>
        <end position="611"/>
    </location>
</feature>
<evidence type="ECO:0000313" key="6">
    <source>
        <dbReference type="EMBL" id="VFQ66522.1"/>
    </source>
</evidence>
<protein>
    <recommendedName>
        <fullName evidence="5">H15 domain-containing protein</fullName>
    </recommendedName>
</protein>
<dbReference type="GO" id="GO:0031492">
    <property type="term" value="F:nucleosomal DNA binding"/>
    <property type="evidence" value="ECO:0007669"/>
    <property type="project" value="TreeGrafter"/>
</dbReference>
<evidence type="ECO:0000256" key="1">
    <source>
        <dbReference type="ARBA" id="ARBA00004123"/>
    </source>
</evidence>
<dbReference type="OrthoDB" id="1110759at2759"/>
<feature type="domain" description="H15" evidence="5">
    <location>
        <begin position="87"/>
        <end position="157"/>
    </location>
</feature>
<evidence type="ECO:0000256" key="3">
    <source>
        <dbReference type="ARBA" id="ARBA00023242"/>
    </source>
</evidence>
<name>A0A484KWN2_9ASTE</name>
<feature type="compositionally biased region" description="Acidic residues" evidence="4">
    <location>
        <begin position="305"/>
        <end position="320"/>
    </location>
</feature>
<dbReference type="Gene3D" id="1.10.10.10">
    <property type="entry name" value="Winged helix-like DNA-binding domain superfamily/Winged helix DNA-binding domain"/>
    <property type="match status" value="1"/>
</dbReference>
<feature type="compositionally biased region" description="Pro residues" evidence="4">
    <location>
        <begin position="11"/>
        <end position="25"/>
    </location>
</feature>
<dbReference type="Pfam" id="PF00538">
    <property type="entry name" value="Linker_histone"/>
    <property type="match status" value="1"/>
</dbReference>
<feature type="region of interest" description="Disordered" evidence="4">
    <location>
        <begin position="291"/>
        <end position="494"/>
    </location>
</feature>
<feature type="compositionally biased region" description="Low complexity" evidence="4">
    <location>
        <begin position="161"/>
        <end position="183"/>
    </location>
</feature>
<dbReference type="EMBL" id="OOIL02000559">
    <property type="protein sequence ID" value="VFQ66522.1"/>
    <property type="molecule type" value="Genomic_DNA"/>
</dbReference>
<feature type="compositionally biased region" description="Basic and acidic residues" evidence="4">
    <location>
        <begin position="413"/>
        <end position="426"/>
    </location>
</feature>
<dbReference type="InterPro" id="IPR005818">
    <property type="entry name" value="Histone_H1/H5_H15"/>
</dbReference>
<evidence type="ECO:0000313" key="7">
    <source>
        <dbReference type="Proteomes" id="UP000595140"/>
    </source>
</evidence>
<evidence type="ECO:0000256" key="4">
    <source>
        <dbReference type="SAM" id="MobiDB-lite"/>
    </source>
</evidence>
<dbReference type="InterPro" id="IPR036390">
    <property type="entry name" value="WH_DNA-bd_sf"/>
</dbReference>
<feature type="compositionally biased region" description="Basic and acidic residues" evidence="4">
    <location>
        <begin position="454"/>
        <end position="467"/>
    </location>
</feature>
<dbReference type="GO" id="GO:0003690">
    <property type="term" value="F:double-stranded DNA binding"/>
    <property type="evidence" value="ECO:0007669"/>
    <property type="project" value="TreeGrafter"/>
</dbReference>
<organism evidence="6 7">
    <name type="scientific">Cuscuta campestris</name>
    <dbReference type="NCBI Taxonomy" id="132261"/>
    <lineage>
        <taxon>Eukaryota</taxon>
        <taxon>Viridiplantae</taxon>
        <taxon>Streptophyta</taxon>
        <taxon>Embryophyta</taxon>
        <taxon>Tracheophyta</taxon>
        <taxon>Spermatophyta</taxon>
        <taxon>Magnoliopsida</taxon>
        <taxon>eudicotyledons</taxon>
        <taxon>Gunneridae</taxon>
        <taxon>Pentapetalae</taxon>
        <taxon>asterids</taxon>
        <taxon>lamiids</taxon>
        <taxon>Solanales</taxon>
        <taxon>Convolvulaceae</taxon>
        <taxon>Cuscuteae</taxon>
        <taxon>Cuscuta</taxon>
        <taxon>Cuscuta subgen. Grammica</taxon>
        <taxon>Cuscuta sect. Cleistogrammica</taxon>
    </lineage>
</organism>
<accession>A0A484KWN2</accession>
<feature type="compositionally biased region" description="Polar residues" evidence="4">
    <location>
        <begin position="32"/>
        <end position="41"/>
    </location>
</feature>
<sequence length="699" mass="78872">MFTSLEMDRPTPAPLPPPAAAPVNPPEKADFESQNCNEEGNSASQNFRALMMRLAIASSPYKSLTPTQSSIFEEKLRQCFPYVNAPDHPPYSWMIRKAIENLNEESGSSEEAISECIVSNNPELPWAHSALLKHHLTKLREKGDIVLTRDGLYLIREQNTPVPVVSSSPSSSSTCSLSFSPSVDYMDSDSTTSGGSSKRKGRKMKRKPKKVGIKKRKQRPTKKNNIHLVRKRKVRGRLPKKGKRKGKAPSDEETIDAVEEAKEMEWQDMEMTEQEVKQVRILDSGELIVVPTDVGTEEQNPGVEDGSDVIEAENDEDEHEMMEGQDPSGLEHNDSQREEEGQNGQLNEKIEMNAEEECPGLQQDVEESSLLSIENQTQEENVMEEGDQEEFQVEANNAEIEVKNQDQDEQDEENHPENTKEEKMDWECGTDVTLKEKDDRTDKTNLVNDTTDTESPKKLGDEKEKQGMGRVLRKCQNRRKEIVLPPNTEEHRAGRCLRSRKKIKPEQILDTVQTSIGTEVPKYEGTSLVPNVPEDTDIKHNSQHEQEMVVCEEHHSQVEAEMVEPDYRQLGLQFPTDEAEEIMCCQSQQNNMNAPKVEEQQEPDSPKDSKQELSNQRQLRHRVSKIEPGSEDQKVLQGGLSLPETRRVTRKMAAATASCISPLLLVEKQKTKHSKSQVDVGVSTVPRRSARLSIGPSKK</sequence>
<keyword evidence="7" id="KW-1185">Reference proteome</keyword>
<proteinExistence type="predicted"/>
<evidence type="ECO:0000259" key="5">
    <source>
        <dbReference type="PROSITE" id="PS51504"/>
    </source>
</evidence>